<organism evidence="2 3">
    <name type="scientific">Goodea atripinnis</name>
    <dbReference type="NCBI Taxonomy" id="208336"/>
    <lineage>
        <taxon>Eukaryota</taxon>
        <taxon>Metazoa</taxon>
        <taxon>Chordata</taxon>
        <taxon>Craniata</taxon>
        <taxon>Vertebrata</taxon>
        <taxon>Euteleostomi</taxon>
        <taxon>Actinopterygii</taxon>
        <taxon>Neopterygii</taxon>
        <taxon>Teleostei</taxon>
        <taxon>Neoteleostei</taxon>
        <taxon>Acanthomorphata</taxon>
        <taxon>Ovalentaria</taxon>
        <taxon>Atherinomorphae</taxon>
        <taxon>Cyprinodontiformes</taxon>
        <taxon>Goodeidae</taxon>
        <taxon>Goodea</taxon>
    </lineage>
</organism>
<comment type="caution">
    <text evidence="2">The sequence shown here is derived from an EMBL/GenBank/DDBJ whole genome shotgun (WGS) entry which is preliminary data.</text>
</comment>
<evidence type="ECO:0000313" key="3">
    <source>
        <dbReference type="Proteomes" id="UP001476798"/>
    </source>
</evidence>
<dbReference type="Proteomes" id="UP001476798">
    <property type="component" value="Unassembled WGS sequence"/>
</dbReference>
<proteinExistence type="predicted"/>
<feature type="compositionally biased region" description="Basic and acidic residues" evidence="1">
    <location>
        <begin position="144"/>
        <end position="156"/>
    </location>
</feature>
<reference evidence="2 3" key="1">
    <citation type="submission" date="2021-06" db="EMBL/GenBank/DDBJ databases">
        <authorList>
            <person name="Palmer J.M."/>
        </authorList>
    </citation>
    <scope>NUCLEOTIDE SEQUENCE [LARGE SCALE GENOMIC DNA]</scope>
    <source>
        <strain evidence="2 3">GA_2019</strain>
        <tissue evidence="2">Muscle</tissue>
    </source>
</reference>
<gene>
    <name evidence="2" type="ORF">GOODEAATRI_028987</name>
</gene>
<protein>
    <submittedName>
        <fullName evidence="2">Uncharacterized protein</fullName>
    </submittedName>
</protein>
<name>A0ABV0N534_9TELE</name>
<keyword evidence="3" id="KW-1185">Reference proteome</keyword>
<dbReference type="EMBL" id="JAHRIO010024154">
    <property type="protein sequence ID" value="MEQ2166507.1"/>
    <property type="molecule type" value="Genomic_DNA"/>
</dbReference>
<evidence type="ECO:0000256" key="1">
    <source>
        <dbReference type="SAM" id="MobiDB-lite"/>
    </source>
</evidence>
<sequence length="156" mass="17364">MEEHVRVVGPMNGKFTFQKHPDGTTDKGRVIFLLCKKEFAYHRSSSSLAYHINAKHPVASAAATVNVSSEDISNLAIHSKALRQSKLEENTPCMSKSSTDRLTNVLAKWIALNCSPINIVEDEGLTEVLQNASNDPSCKPPSRSTRDDQNRQDVRW</sequence>
<evidence type="ECO:0000313" key="2">
    <source>
        <dbReference type="EMBL" id="MEQ2166507.1"/>
    </source>
</evidence>
<accession>A0ABV0N534</accession>
<feature type="region of interest" description="Disordered" evidence="1">
    <location>
        <begin position="131"/>
        <end position="156"/>
    </location>
</feature>